<evidence type="ECO:0000256" key="8">
    <source>
        <dbReference type="ARBA" id="ARBA00022842"/>
    </source>
</evidence>
<dbReference type="KEGG" id="hmg:100200011"/>
<dbReference type="HAMAP" id="MF_00692">
    <property type="entry name" value="SelO"/>
    <property type="match status" value="1"/>
</dbReference>
<dbReference type="OrthoDB" id="10254721at2759"/>
<proteinExistence type="evidence at transcript level"/>
<keyword evidence="3" id="KW-0808">Transferase</keyword>
<dbReference type="GO" id="GO:0046872">
    <property type="term" value="F:metal ion binding"/>
    <property type="evidence" value="ECO:0007669"/>
    <property type="project" value="UniProtKB-KW"/>
</dbReference>
<keyword evidence="6" id="KW-0547">Nucleotide-binding</keyword>
<evidence type="ECO:0000256" key="3">
    <source>
        <dbReference type="ARBA" id="ARBA00022679"/>
    </source>
</evidence>
<dbReference type="InterPro" id="IPR003846">
    <property type="entry name" value="SelO"/>
</dbReference>
<dbReference type="EMBL" id="HAAD01001387">
    <property type="protein sequence ID" value="CDG67619.1"/>
    <property type="molecule type" value="mRNA"/>
</dbReference>
<comment type="similarity">
    <text evidence="2">Belongs to the SELO family.</text>
</comment>
<protein>
    <recommendedName>
        <fullName evidence="9">Selenoprotein O</fullName>
    </recommendedName>
</protein>
<reference evidence="10" key="1">
    <citation type="journal article" date="2013" name="Genome Biol. Evol.">
        <title>Punctuated emergences of genetic and phenotypic innovations in eumetazoan, bilaterian, euteleostome, and hominidae ancestors.</title>
        <authorList>
            <person name="Wenger Y."/>
            <person name="Galliot B."/>
        </authorList>
    </citation>
    <scope>NUCLEOTIDE SEQUENCE</scope>
    <source>
        <tissue evidence="10">Whole animals</tissue>
    </source>
</reference>
<evidence type="ECO:0000256" key="4">
    <source>
        <dbReference type="ARBA" id="ARBA00022695"/>
    </source>
</evidence>
<evidence type="ECO:0000256" key="1">
    <source>
        <dbReference type="ARBA" id="ARBA00001946"/>
    </source>
</evidence>
<dbReference type="GeneID" id="100200011"/>
<keyword evidence="8" id="KW-0460">Magnesium</keyword>
<evidence type="ECO:0000313" key="10">
    <source>
        <dbReference type="EMBL" id="CDG67619.1"/>
    </source>
</evidence>
<evidence type="ECO:0000256" key="5">
    <source>
        <dbReference type="ARBA" id="ARBA00022723"/>
    </source>
</evidence>
<evidence type="ECO:0000256" key="6">
    <source>
        <dbReference type="ARBA" id="ARBA00022741"/>
    </source>
</evidence>
<keyword evidence="7" id="KW-0067">ATP-binding</keyword>
<dbReference type="GO" id="GO:0005524">
    <property type="term" value="F:ATP binding"/>
    <property type="evidence" value="ECO:0007669"/>
    <property type="project" value="UniProtKB-KW"/>
</dbReference>
<gene>
    <name evidence="10" type="primary">SELO</name>
</gene>
<dbReference type="AlphaFoldDB" id="T2M682"/>
<evidence type="ECO:0000256" key="9">
    <source>
        <dbReference type="ARBA" id="ARBA00031547"/>
    </source>
</evidence>
<sequence length="634" mass="72539">MFLIQTLKKYSSPVFQYSCLLHIFQNKNYSMSSLKSLNFDNLALRTLPIDKETSNQTRTVVGACFSLVKPTPVENPVVVAYSPEALALLGIKEKDLEADDFKDYFSGNQLLNGSQSAAHCYCGHQFGYFSGQLGDGAAMYLGEVVNDAGQRWELQLKGAGLTPYSRNADGRKVLRSSIREFLCSEAMFYLGVPTTRAGSCITSDTRVVRDIFYDGNPIMERCTIVSRIAPSFIRFGSFEIFKPLDRETGRVGPSVGKDDILHTLLEYVVSTFYPEIWQTHSGNKEKAYLDFFKEIVRRTAFMVAKWQCVGFCHGVLNTDNMSIIGVTIDYGPFGFMDYFNSDFICNASDTNGRYSYKKQPEICKWNLLKLAEAIKNAVPLDKTKEIINEIYDSEFRESYYKGMREKLGLKTNNVNDEKLIQNLLYTMQQSASDFTNTFLILSGVSLLKQNDSEIVEEIVAQCQDAESFKANHMTTANISHVKMIIDMAHRNPNILSRVGLEMSELQAIVQQYEEQDVIKNLTHEEKIINDRNLWKDWLKSYRERIMSESEGSVLLEEYEEHRKQLMFSVNPRFILRNHLAQEAIEDAERGDYTKVRELLQLLRKPYLKDLYESQIATNKYDNAAPAWACRLRVT</sequence>
<dbReference type="GO" id="GO:0016779">
    <property type="term" value="F:nucleotidyltransferase activity"/>
    <property type="evidence" value="ECO:0007669"/>
    <property type="project" value="UniProtKB-KW"/>
</dbReference>
<name>T2M682_HYDVU</name>
<comment type="cofactor">
    <cofactor evidence="1">
        <name>Mg(2+)</name>
        <dbReference type="ChEBI" id="CHEBI:18420"/>
    </cofactor>
</comment>
<dbReference type="PANTHER" id="PTHR12153">
    <property type="entry name" value="SELENOPROTEIN O"/>
    <property type="match status" value="1"/>
</dbReference>
<dbReference type="NCBIfam" id="NF000658">
    <property type="entry name" value="PRK00029.1"/>
    <property type="match status" value="1"/>
</dbReference>
<dbReference type="PANTHER" id="PTHR12153:SF15">
    <property type="entry name" value="PROTEIN ADENYLYLTRANSFERASE SELO, MITOCHONDRIAL"/>
    <property type="match status" value="1"/>
</dbReference>
<dbReference type="OMA" id="LCVTXSS"/>
<evidence type="ECO:0000256" key="2">
    <source>
        <dbReference type="ARBA" id="ARBA00009747"/>
    </source>
</evidence>
<accession>T2M682</accession>
<evidence type="ECO:0000256" key="7">
    <source>
        <dbReference type="ARBA" id="ARBA00022840"/>
    </source>
</evidence>
<keyword evidence="4" id="KW-0548">Nucleotidyltransferase</keyword>
<dbReference type="Pfam" id="PF02696">
    <property type="entry name" value="SelO"/>
    <property type="match status" value="1"/>
</dbReference>
<organism evidence="10">
    <name type="scientific">Hydra vulgaris</name>
    <name type="common">Hydra</name>
    <name type="synonym">Hydra attenuata</name>
    <dbReference type="NCBI Taxonomy" id="6087"/>
    <lineage>
        <taxon>Eukaryota</taxon>
        <taxon>Metazoa</taxon>
        <taxon>Cnidaria</taxon>
        <taxon>Hydrozoa</taxon>
        <taxon>Hydroidolina</taxon>
        <taxon>Anthoathecata</taxon>
        <taxon>Aplanulata</taxon>
        <taxon>Hydridae</taxon>
        <taxon>Hydra</taxon>
    </lineage>
</organism>
<keyword evidence="5" id="KW-0479">Metal-binding</keyword>